<keyword evidence="9" id="KW-1185">Reference proteome</keyword>
<feature type="compositionally biased region" description="Low complexity" evidence="7">
    <location>
        <begin position="42"/>
        <end position="59"/>
    </location>
</feature>
<dbReference type="GO" id="GO:0005506">
    <property type="term" value="F:iron ion binding"/>
    <property type="evidence" value="ECO:0007669"/>
    <property type="project" value="InterPro"/>
</dbReference>
<evidence type="ECO:0000313" key="9">
    <source>
        <dbReference type="Proteomes" id="UP000054498"/>
    </source>
</evidence>
<accession>A0A0D2IYL3</accession>
<dbReference type="PANTHER" id="PTHR24286:SF384">
    <property type="entry name" value="P450, PUTATIVE (EUROFUNG)-RELATED"/>
    <property type="match status" value="1"/>
</dbReference>
<dbReference type="AlphaFoldDB" id="A0A0D2IYL3"/>
<feature type="region of interest" description="Disordered" evidence="7">
    <location>
        <begin position="1"/>
        <end position="59"/>
    </location>
</feature>
<evidence type="ECO:0000256" key="3">
    <source>
        <dbReference type="ARBA" id="ARBA00022723"/>
    </source>
</evidence>
<evidence type="ECO:0000256" key="7">
    <source>
        <dbReference type="SAM" id="MobiDB-lite"/>
    </source>
</evidence>
<evidence type="ECO:0000313" key="8">
    <source>
        <dbReference type="EMBL" id="KIY92992.1"/>
    </source>
</evidence>
<evidence type="ECO:0000256" key="6">
    <source>
        <dbReference type="ARBA" id="ARBA00023033"/>
    </source>
</evidence>
<dbReference type="SUPFAM" id="SSF48264">
    <property type="entry name" value="Cytochrome P450"/>
    <property type="match status" value="1"/>
</dbReference>
<dbReference type="GeneID" id="25732585"/>
<gene>
    <name evidence="8" type="ORF">MNEG_14970</name>
</gene>
<dbReference type="GO" id="GO:0004497">
    <property type="term" value="F:monooxygenase activity"/>
    <property type="evidence" value="ECO:0007669"/>
    <property type="project" value="UniProtKB-KW"/>
</dbReference>
<dbReference type="Pfam" id="PF00067">
    <property type="entry name" value="p450"/>
    <property type="match status" value="1"/>
</dbReference>
<dbReference type="PANTHER" id="PTHR24286">
    <property type="entry name" value="CYTOCHROME P450 26"/>
    <property type="match status" value="1"/>
</dbReference>
<dbReference type="GO" id="GO:0016705">
    <property type="term" value="F:oxidoreductase activity, acting on paired donors, with incorporation or reduction of molecular oxygen"/>
    <property type="evidence" value="ECO:0007669"/>
    <property type="project" value="InterPro"/>
</dbReference>
<dbReference type="InterPro" id="IPR001128">
    <property type="entry name" value="Cyt_P450"/>
</dbReference>
<evidence type="ECO:0000256" key="1">
    <source>
        <dbReference type="ARBA" id="ARBA00010617"/>
    </source>
</evidence>
<keyword evidence="4" id="KW-0560">Oxidoreductase</keyword>
<dbReference type="OrthoDB" id="3945418at2759"/>
<dbReference type="RefSeq" id="XP_013892012.1">
    <property type="nucleotide sequence ID" value="XM_014036558.1"/>
</dbReference>
<dbReference type="InterPro" id="IPR036396">
    <property type="entry name" value="Cyt_P450_sf"/>
</dbReference>
<dbReference type="GO" id="GO:0020037">
    <property type="term" value="F:heme binding"/>
    <property type="evidence" value="ECO:0007669"/>
    <property type="project" value="InterPro"/>
</dbReference>
<dbReference type="Proteomes" id="UP000054498">
    <property type="component" value="Unassembled WGS sequence"/>
</dbReference>
<dbReference type="GO" id="GO:0016125">
    <property type="term" value="P:sterol metabolic process"/>
    <property type="evidence" value="ECO:0007669"/>
    <property type="project" value="TreeGrafter"/>
</dbReference>
<keyword evidence="6" id="KW-0503">Monooxygenase</keyword>
<evidence type="ECO:0000256" key="4">
    <source>
        <dbReference type="ARBA" id="ARBA00023002"/>
    </source>
</evidence>
<reference evidence="8 9" key="1">
    <citation type="journal article" date="2013" name="BMC Genomics">
        <title>Reconstruction of the lipid metabolism for the microalga Monoraphidium neglectum from its genome sequence reveals characteristics suitable for biofuel production.</title>
        <authorList>
            <person name="Bogen C."/>
            <person name="Al-Dilaimi A."/>
            <person name="Albersmeier A."/>
            <person name="Wichmann J."/>
            <person name="Grundmann M."/>
            <person name="Rupp O."/>
            <person name="Lauersen K.J."/>
            <person name="Blifernez-Klassen O."/>
            <person name="Kalinowski J."/>
            <person name="Goesmann A."/>
            <person name="Mussgnug J.H."/>
            <person name="Kruse O."/>
        </authorList>
    </citation>
    <scope>NUCLEOTIDE SEQUENCE [LARGE SCALE GENOMIC DNA]</scope>
    <source>
        <strain evidence="8 9">SAG 48.87</strain>
    </source>
</reference>
<evidence type="ECO:0000256" key="2">
    <source>
        <dbReference type="ARBA" id="ARBA00022617"/>
    </source>
</evidence>
<organism evidence="8 9">
    <name type="scientific">Monoraphidium neglectum</name>
    <dbReference type="NCBI Taxonomy" id="145388"/>
    <lineage>
        <taxon>Eukaryota</taxon>
        <taxon>Viridiplantae</taxon>
        <taxon>Chlorophyta</taxon>
        <taxon>core chlorophytes</taxon>
        <taxon>Chlorophyceae</taxon>
        <taxon>CS clade</taxon>
        <taxon>Sphaeropleales</taxon>
        <taxon>Selenastraceae</taxon>
        <taxon>Monoraphidium</taxon>
    </lineage>
</organism>
<dbReference type="KEGG" id="mng:MNEG_14970"/>
<name>A0A0D2IYL3_9CHLO</name>
<comment type="similarity">
    <text evidence="1">Belongs to the cytochrome P450 family.</text>
</comment>
<keyword evidence="3" id="KW-0479">Metal-binding</keyword>
<keyword evidence="2" id="KW-0349">Heme</keyword>
<dbReference type="Gene3D" id="1.10.630.10">
    <property type="entry name" value="Cytochrome P450"/>
    <property type="match status" value="1"/>
</dbReference>
<proteinExistence type="inferred from homology"/>
<sequence length="287" mass="31725">MHAPSMRSQRGSAQQRPVSASSGLPPRRVRVAARAADAKLTAPSSLPQPEQQLPPQAAEEGGRCPFLAALPSPPPAQTPWYKRLGQLFTPAEYSREALGPHTVVESPAQLGLPNQYIMGRAEFVKAVFSGEVEGGITTTAPAGLVSSRQLLGSENMLMVPEPRHSYLRKLVMPAFTNEAIEKLIPRMEAVLRKHLDSWADASGTIKAHDMLRKMTFEFIIAVVMGRDYPQDTITRLAENYAAWTKGLLAWPFIDLPFTPFGKALRARQELLDFFQARRSPPFYAPPR</sequence>
<evidence type="ECO:0000256" key="5">
    <source>
        <dbReference type="ARBA" id="ARBA00023004"/>
    </source>
</evidence>
<feature type="compositionally biased region" description="Polar residues" evidence="7">
    <location>
        <begin position="1"/>
        <end position="22"/>
    </location>
</feature>
<dbReference type="EMBL" id="KK105133">
    <property type="protein sequence ID" value="KIY92992.1"/>
    <property type="molecule type" value="Genomic_DNA"/>
</dbReference>
<protein>
    <submittedName>
        <fullName evidence="8">Cytochrome P450 26C1</fullName>
    </submittedName>
</protein>
<keyword evidence="5" id="KW-0408">Iron</keyword>